<organism evidence="2 3">
    <name type="scientific">Malus domestica</name>
    <name type="common">Apple</name>
    <name type="synonym">Pyrus malus</name>
    <dbReference type="NCBI Taxonomy" id="3750"/>
    <lineage>
        <taxon>Eukaryota</taxon>
        <taxon>Viridiplantae</taxon>
        <taxon>Streptophyta</taxon>
        <taxon>Embryophyta</taxon>
        <taxon>Tracheophyta</taxon>
        <taxon>Spermatophyta</taxon>
        <taxon>Magnoliopsida</taxon>
        <taxon>eudicotyledons</taxon>
        <taxon>Gunneridae</taxon>
        <taxon>Pentapetalae</taxon>
        <taxon>rosids</taxon>
        <taxon>fabids</taxon>
        <taxon>Rosales</taxon>
        <taxon>Rosaceae</taxon>
        <taxon>Amygdaloideae</taxon>
        <taxon>Maleae</taxon>
        <taxon>Malus</taxon>
    </lineage>
</organism>
<reference evidence="2 3" key="1">
    <citation type="submission" date="2018-10" db="EMBL/GenBank/DDBJ databases">
        <title>A high-quality apple genome assembly.</title>
        <authorList>
            <person name="Hu J."/>
        </authorList>
    </citation>
    <scope>NUCLEOTIDE SEQUENCE [LARGE SCALE GENOMIC DNA]</scope>
    <source>
        <strain evidence="3">cv. HFTH1</strain>
        <tissue evidence="2">Young leaf</tissue>
    </source>
</reference>
<accession>A0A498I5B0</accession>
<evidence type="ECO:0000313" key="2">
    <source>
        <dbReference type="EMBL" id="RXH78089.1"/>
    </source>
</evidence>
<dbReference type="Proteomes" id="UP000290289">
    <property type="component" value="Chromosome 14"/>
</dbReference>
<feature type="region of interest" description="Disordered" evidence="1">
    <location>
        <begin position="106"/>
        <end position="138"/>
    </location>
</feature>
<dbReference type="STRING" id="3750.A0A498I5B0"/>
<protein>
    <submittedName>
        <fullName evidence="2">Uncharacterized protein</fullName>
    </submittedName>
</protein>
<evidence type="ECO:0000256" key="1">
    <source>
        <dbReference type="SAM" id="MobiDB-lite"/>
    </source>
</evidence>
<comment type="caution">
    <text evidence="2">The sequence shown here is derived from an EMBL/GenBank/DDBJ whole genome shotgun (WGS) entry which is preliminary data.</text>
</comment>
<name>A0A498I5B0_MALDO</name>
<feature type="compositionally biased region" description="Low complexity" evidence="1">
    <location>
        <begin position="107"/>
        <end position="125"/>
    </location>
</feature>
<sequence>MPRLQFAVRNCPPPPPFTRQNPIFFLYQSVQTTNNHGDQASCCFALRSLLHRRYTTVLSSVSPRAHQFNGTHSLTFFFFIPSDPNSLNRVKPNDSRRPGALCHRRLTVAPTTSSEPSPVPTASPTGETSIPTNPPGGSAMAESLSIIMNGRVEEMIQGLNFASADAGIIFTSGSELGQHVSFSQQVQQFTDTYQQFIISLGEQATIDLVSNSVLALGFQSVFSIHIEAGN</sequence>
<evidence type="ECO:0000313" key="3">
    <source>
        <dbReference type="Proteomes" id="UP000290289"/>
    </source>
</evidence>
<dbReference type="AlphaFoldDB" id="A0A498I5B0"/>
<keyword evidence="3" id="KW-1185">Reference proteome</keyword>
<dbReference type="EMBL" id="RDQH01000340">
    <property type="protein sequence ID" value="RXH78089.1"/>
    <property type="molecule type" value="Genomic_DNA"/>
</dbReference>
<proteinExistence type="predicted"/>
<gene>
    <name evidence="2" type="ORF">DVH24_040060</name>
</gene>